<accession>A0A7Y9RY07</accession>
<dbReference type="AlphaFoldDB" id="A0A7Y9RY07"/>
<sequence>MTQKQRNALIAGVIAVVLVVIVGIGWAIQSNRDTSGEAGDRPGDNSSETVAIDVKVAAEGDYGLGVGDPEAPVKVEIFEDFQCGHCADFKKVANDELLAAAQDGSAYVVYRPMAFLNEWSVRAMNALGVVLDEAGGQAALKLHDLLFANQPSGTVPSDDEIVALAVQAGASESDVRKGIEDLSFRQWVVNATDDASKRGVTGTPTVFINGKPVGGQTIDELTANTFKGINAG</sequence>
<evidence type="ECO:0000313" key="4">
    <source>
        <dbReference type="Proteomes" id="UP000540656"/>
    </source>
</evidence>
<comment type="caution">
    <text evidence="3">The sequence shown here is derived from an EMBL/GenBank/DDBJ whole genome shotgun (WGS) entry which is preliminary data.</text>
</comment>
<gene>
    <name evidence="3" type="ORF">BJ980_001253</name>
</gene>
<evidence type="ECO:0000256" key="1">
    <source>
        <dbReference type="SAM" id="Phobius"/>
    </source>
</evidence>
<reference evidence="3 4" key="1">
    <citation type="submission" date="2020-07" db="EMBL/GenBank/DDBJ databases">
        <title>Sequencing the genomes of 1000 actinobacteria strains.</title>
        <authorList>
            <person name="Klenk H.-P."/>
        </authorList>
    </citation>
    <scope>NUCLEOTIDE SEQUENCE [LARGE SCALE GENOMIC DNA]</scope>
    <source>
        <strain evidence="3 4">DSM 23819</strain>
    </source>
</reference>
<organism evidence="3 4">
    <name type="scientific">Nocardioides daedukensis</name>
    <dbReference type="NCBI Taxonomy" id="634462"/>
    <lineage>
        <taxon>Bacteria</taxon>
        <taxon>Bacillati</taxon>
        <taxon>Actinomycetota</taxon>
        <taxon>Actinomycetes</taxon>
        <taxon>Propionibacteriales</taxon>
        <taxon>Nocardioidaceae</taxon>
        <taxon>Nocardioides</taxon>
    </lineage>
</organism>
<dbReference type="RefSeq" id="WP_179501502.1">
    <property type="nucleotide sequence ID" value="NZ_JACCAA010000001.1"/>
</dbReference>
<dbReference type="EMBL" id="JACCAA010000001">
    <property type="protein sequence ID" value="NYG58330.1"/>
    <property type="molecule type" value="Genomic_DNA"/>
</dbReference>
<protein>
    <submittedName>
        <fullName evidence="3">Protein-disulfide isomerase</fullName>
    </submittedName>
</protein>
<feature type="domain" description="Thioredoxin-like fold" evidence="2">
    <location>
        <begin position="65"/>
        <end position="222"/>
    </location>
</feature>
<keyword evidence="4" id="KW-1185">Reference proteome</keyword>
<dbReference type="InterPro" id="IPR036249">
    <property type="entry name" value="Thioredoxin-like_sf"/>
</dbReference>
<dbReference type="Gene3D" id="3.40.30.10">
    <property type="entry name" value="Glutaredoxin"/>
    <property type="match status" value="1"/>
</dbReference>
<proteinExistence type="predicted"/>
<dbReference type="GO" id="GO:0016853">
    <property type="term" value="F:isomerase activity"/>
    <property type="evidence" value="ECO:0007669"/>
    <property type="project" value="UniProtKB-KW"/>
</dbReference>
<dbReference type="Pfam" id="PF13462">
    <property type="entry name" value="Thioredoxin_4"/>
    <property type="match status" value="1"/>
</dbReference>
<evidence type="ECO:0000259" key="2">
    <source>
        <dbReference type="Pfam" id="PF13462"/>
    </source>
</evidence>
<evidence type="ECO:0000313" key="3">
    <source>
        <dbReference type="EMBL" id="NYG58330.1"/>
    </source>
</evidence>
<name>A0A7Y9RY07_9ACTN</name>
<keyword evidence="3" id="KW-0413">Isomerase</keyword>
<dbReference type="CDD" id="cd02972">
    <property type="entry name" value="DsbA_family"/>
    <property type="match status" value="1"/>
</dbReference>
<dbReference type="InterPro" id="IPR012336">
    <property type="entry name" value="Thioredoxin-like_fold"/>
</dbReference>
<keyword evidence="1" id="KW-0812">Transmembrane</keyword>
<keyword evidence="1" id="KW-1133">Transmembrane helix</keyword>
<feature type="transmembrane region" description="Helical" evidence="1">
    <location>
        <begin position="7"/>
        <end position="28"/>
    </location>
</feature>
<keyword evidence="1" id="KW-0472">Membrane</keyword>
<dbReference type="SUPFAM" id="SSF52833">
    <property type="entry name" value="Thioredoxin-like"/>
    <property type="match status" value="1"/>
</dbReference>
<dbReference type="Proteomes" id="UP000540656">
    <property type="component" value="Unassembled WGS sequence"/>
</dbReference>